<keyword evidence="4" id="KW-1185">Reference proteome</keyword>
<dbReference type="SUPFAM" id="SSF47807">
    <property type="entry name" value="5' to 3' exonuclease, C-terminal subdomain"/>
    <property type="match status" value="1"/>
</dbReference>
<dbReference type="SMART" id="SM00475">
    <property type="entry name" value="53EXOc"/>
    <property type="match status" value="1"/>
</dbReference>
<dbReference type="InterPro" id="IPR020045">
    <property type="entry name" value="DNA_polI_H3TH"/>
</dbReference>
<dbReference type="PANTHER" id="PTHR42646">
    <property type="entry name" value="FLAP ENDONUCLEASE XNI"/>
    <property type="match status" value="1"/>
</dbReference>
<sequence>MVSFGMEDFAEKYGTLKPSQFVDVIALVGDRSDNIPGVDGIGNVHAVQLITKFGSLENLLQCVDQVKEERIRQALITEADKAVLSKNLALLRSDLPFYMVPFKTKDLTFDKPEDNGEKFTSLLTAISAYAEGFSADPVIRRAFYLWKKLDPR</sequence>
<dbReference type="Pfam" id="PF01367">
    <property type="entry name" value="5_3_exonuc"/>
    <property type="match status" value="1"/>
</dbReference>
<reference evidence="3 4" key="1">
    <citation type="submission" date="2017-11" db="EMBL/GenBank/DDBJ databases">
        <title>De-novo sequencing of pomegranate (Punica granatum L.) genome.</title>
        <authorList>
            <person name="Akparov Z."/>
            <person name="Amiraslanov A."/>
            <person name="Hajiyeva S."/>
            <person name="Abbasov M."/>
            <person name="Kaur K."/>
            <person name="Hamwieh A."/>
            <person name="Solovyev V."/>
            <person name="Salamov A."/>
            <person name="Braich B."/>
            <person name="Kosarev P."/>
            <person name="Mahmoud A."/>
            <person name="Hajiyev E."/>
            <person name="Babayeva S."/>
            <person name="Izzatullayeva V."/>
            <person name="Mammadov A."/>
            <person name="Mammadov A."/>
            <person name="Sharifova S."/>
            <person name="Ojaghi J."/>
            <person name="Eynullazada K."/>
            <person name="Bayramov B."/>
            <person name="Abdulazimova A."/>
            <person name="Shahmuradov I."/>
        </authorList>
    </citation>
    <scope>NUCLEOTIDE SEQUENCE [LARGE SCALE GENOMIC DNA]</scope>
    <source>
        <strain evidence="4">cv. AG2017</strain>
        <tissue evidence="3">Leaf</tissue>
    </source>
</reference>
<dbReference type="AlphaFoldDB" id="A0A2I0KMW0"/>
<dbReference type="GO" id="GO:0017108">
    <property type="term" value="F:5'-flap endonuclease activity"/>
    <property type="evidence" value="ECO:0007669"/>
    <property type="project" value="InterPro"/>
</dbReference>
<evidence type="ECO:0000313" key="4">
    <source>
        <dbReference type="Proteomes" id="UP000233551"/>
    </source>
</evidence>
<dbReference type="InterPro" id="IPR002421">
    <property type="entry name" value="5-3_exonuclease"/>
</dbReference>
<accession>A0A2I0KMW0</accession>
<dbReference type="InterPro" id="IPR036279">
    <property type="entry name" value="5-3_exonuclease_C_sf"/>
</dbReference>
<keyword evidence="1" id="KW-0238">DNA-binding</keyword>
<dbReference type="InterPro" id="IPR038969">
    <property type="entry name" value="FEN"/>
</dbReference>
<organism evidence="3 4">
    <name type="scientific">Punica granatum</name>
    <name type="common">Pomegranate</name>
    <dbReference type="NCBI Taxonomy" id="22663"/>
    <lineage>
        <taxon>Eukaryota</taxon>
        <taxon>Viridiplantae</taxon>
        <taxon>Streptophyta</taxon>
        <taxon>Embryophyta</taxon>
        <taxon>Tracheophyta</taxon>
        <taxon>Spermatophyta</taxon>
        <taxon>Magnoliopsida</taxon>
        <taxon>eudicotyledons</taxon>
        <taxon>Gunneridae</taxon>
        <taxon>Pentapetalae</taxon>
        <taxon>rosids</taxon>
        <taxon>malvids</taxon>
        <taxon>Myrtales</taxon>
        <taxon>Lythraceae</taxon>
        <taxon>Punica</taxon>
    </lineage>
</organism>
<feature type="domain" description="5'-3' exonuclease" evidence="2">
    <location>
        <begin position="1"/>
        <end position="110"/>
    </location>
</feature>
<proteinExistence type="predicted"/>
<dbReference type="InterPro" id="IPR008918">
    <property type="entry name" value="HhH2"/>
</dbReference>
<evidence type="ECO:0000313" key="3">
    <source>
        <dbReference type="EMBL" id="PKI69824.1"/>
    </source>
</evidence>
<evidence type="ECO:0000256" key="1">
    <source>
        <dbReference type="ARBA" id="ARBA00023125"/>
    </source>
</evidence>
<dbReference type="PANTHER" id="PTHR42646:SF2">
    <property type="entry name" value="5'-3' EXONUCLEASE FAMILY PROTEIN"/>
    <property type="match status" value="1"/>
</dbReference>
<dbReference type="CDD" id="cd09898">
    <property type="entry name" value="H3TH_53EXO"/>
    <property type="match status" value="1"/>
</dbReference>
<dbReference type="FunFam" id="1.10.150.20:FF:000003">
    <property type="entry name" value="DNA polymerase I"/>
    <property type="match status" value="1"/>
</dbReference>
<dbReference type="GO" id="GO:0033567">
    <property type="term" value="P:DNA replication, Okazaki fragment processing"/>
    <property type="evidence" value="ECO:0007669"/>
    <property type="project" value="InterPro"/>
</dbReference>
<comment type="caution">
    <text evidence="3">The sequence shown here is derived from an EMBL/GenBank/DDBJ whole genome shotgun (WGS) entry which is preliminary data.</text>
</comment>
<gene>
    <name evidence="3" type="ORF">CRG98_009699</name>
</gene>
<dbReference type="Proteomes" id="UP000233551">
    <property type="component" value="Unassembled WGS sequence"/>
</dbReference>
<protein>
    <recommendedName>
        <fullName evidence="2">5'-3' exonuclease domain-containing protein</fullName>
    </recommendedName>
</protein>
<dbReference type="STRING" id="22663.A0A2I0KMW0"/>
<evidence type="ECO:0000259" key="2">
    <source>
        <dbReference type="SMART" id="SM00475"/>
    </source>
</evidence>
<dbReference type="GO" id="GO:0003677">
    <property type="term" value="F:DNA binding"/>
    <property type="evidence" value="ECO:0007669"/>
    <property type="project" value="UniProtKB-KW"/>
</dbReference>
<dbReference type="Gene3D" id="1.10.150.20">
    <property type="entry name" value="5' to 3' exonuclease, C-terminal subdomain"/>
    <property type="match status" value="1"/>
</dbReference>
<dbReference type="EMBL" id="PGOL01000479">
    <property type="protein sequence ID" value="PKI69824.1"/>
    <property type="molecule type" value="Genomic_DNA"/>
</dbReference>
<dbReference type="GO" id="GO:0008409">
    <property type="term" value="F:5'-3' exonuclease activity"/>
    <property type="evidence" value="ECO:0007669"/>
    <property type="project" value="InterPro"/>
</dbReference>
<dbReference type="SMART" id="SM00279">
    <property type="entry name" value="HhH2"/>
    <property type="match status" value="1"/>
</dbReference>
<name>A0A2I0KMW0_PUNGR</name>